<evidence type="ECO:0000256" key="3">
    <source>
        <dbReference type="ARBA" id="ARBA00022692"/>
    </source>
</evidence>
<dbReference type="RefSeq" id="WP_251833327.1">
    <property type="nucleotide sequence ID" value="NZ_JACSPS010000002.1"/>
</dbReference>
<organism evidence="9 10">
    <name type="scientific">Kaistella pullorum</name>
    <dbReference type="NCBI Taxonomy" id="2763074"/>
    <lineage>
        <taxon>Bacteria</taxon>
        <taxon>Pseudomonadati</taxon>
        <taxon>Bacteroidota</taxon>
        <taxon>Flavobacteriia</taxon>
        <taxon>Flavobacteriales</taxon>
        <taxon>Weeksellaceae</taxon>
        <taxon>Chryseobacterium group</taxon>
        <taxon>Kaistella</taxon>
    </lineage>
</organism>
<evidence type="ECO:0000256" key="2">
    <source>
        <dbReference type="ARBA" id="ARBA00022475"/>
    </source>
</evidence>
<evidence type="ECO:0000256" key="7">
    <source>
        <dbReference type="SAM" id="Phobius"/>
    </source>
</evidence>
<evidence type="ECO:0000313" key="10">
    <source>
        <dbReference type="Proteomes" id="UP000626242"/>
    </source>
</evidence>
<dbReference type="Pfam" id="PF01618">
    <property type="entry name" value="MotA_ExbB"/>
    <property type="match status" value="1"/>
</dbReference>
<sequence length="386" mass="43497">MNYELLIMIAAAAIMLAFILYYENIISRAKSPKLRLEINYYELENAPSTFVTIGLLGTCAGIFLGLLNFETDAGQIKESVKELLSGLRFAFLVTIVGLILSLFYKQRVNRILNLYGDIQPPESPEFAEMKKTNALLLGLGHGIDKLNRAFSDDLISKIQESNKKLADNLSKFGENLATSNHDALIEALQEVISDLNSSFRDTLGLLVKQNFSELTNSIDSLNNWQKENKAYIENFAQRYENIVQHTEDMNTNLENIVNTNANLLSQNSTLHDIIDALNSVMVKDERFVEITSNLSEASSTIKTSVLEFNKELQTTRKQLQAIANLRVNIELLISKLADLKQIDTDEERLYVQGISQTMASMDEMFKKHYEAIPKLINQNIKSLANG</sequence>
<keyword evidence="10" id="KW-1185">Reference proteome</keyword>
<reference evidence="9 10" key="1">
    <citation type="submission" date="2020-08" db="EMBL/GenBank/DDBJ databases">
        <title>A Genomic Blueprint of the Chicken Gut Microbiome.</title>
        <authorList>
            <person name="Gilroy R."/>
            <person name="Ravi A."/>
            <person name="Getino M."/>
            <person name="Pursley I."/>
            <person name="Horton D.L."/>
            <person name="Alikhan N.-F."/>
            <person name="Baker D."/>
            <person name="Gharbi K."/>
            <person name="Hall N."/>
            <person name="Watson M."/>
            <person name="Adriaenssens E.M."/>
            <person name="Foster-Nyarko E."/>
            <person name="Jarju S."/>
            <person name="Secka A."/>
            <person name="Antonio M."/>
            <person name="Oren A."/>
            <person name="Chaudhuri R."/>
            <person name="La Ragione R.M."/>
            <person name="Hildebrand F."/>
            <person name="Pallen M.J."/>
        </authorList>
    </citation>
    <scope>NUCLEOTIDE SEQUENCE [LARGE SCALE GENOMIC DNA]</scope>
    <source>
        <strain evidence="9 10">Sa1CVA4</strain>
    </source>
</reference>
<evidence type="ECO:0000313" key="9">
    <source>
        <dbReference type="EMBL" id="MBD8018131.1"/>
    </source>
</evidence>
<dbReference type="InterPro" id="IPR002898">
    <property type="entry name" value="MotA_ExbB_proton_chnl"/>
</dbReference>
<protein>
    <submittedName>
        <fullName evidence="9">MotA/TolQ/ExbB proton channel family protein</fullName>
    </submittedName>
</protein>
<feature type="transmembrane region" description="Helical" evidence="7">
    <location>
        <begin position="6"/>
        <end position="25"/>
    </location>
</feature>
<keyword evidence="5 7" id="KW-0472">Membrane</keyword>
<feature type="transmembrane region" description="Helical" evidence="7">
    <location>
        <begin position="46"/>
        <end position="67"/>
    </location>
</feature>
<comment type="subcellular location">
    <subcellularLocation>
        <location evidence="1">Cell membrane</location>
        <topology evidence="1">Multi-pass membrane protein</topology>
    </subcellularLocation>
    <subcellularLocation>
        <location evidence="6">Membrane</location>
        <topology evidence="6">Multi-pass membrane protein</topology>
    </subcellularLocation>
</comment>
<evidence type="ECO:0000256" key="5">
    <source>
        <dbReference type="ARBA" id="ARBA00023136"/>
    </source>
</evidence>
<evidence type="ECO:0000259" key="8">
    <source>
        <dbReference type="Pfam" id="PF01618"/>
    </source>
</evidence>
<name>A0ABR8WN48_9FLAO</name>
<keyword evidence="2" id="KW-1003">Cell membrane</keyword>
<dbReference type="EMBL" id="JACSPS010000002">
    <property type="protein sequence ID" value="MBD8018131.1"/>
    <property type="molecule type" value="Genomic_DNA"/>
</dbReference>
<keyword evidence="6" id="KW-0653">Protein transport</keyword>
<evidence type="ECO:0000256" key="1">
    <source>
        <dbReference type="ARBA" id="ARBA00004651"/>
    </source>
</evidence>
<feature type="domain" description="MotA/TolQ/ExbB proton channel" evidence="8">
    <location>
        <begin position="36"/>
        <end position="104"/>
    </location>
</feature>
<keyword evidence="3 7" id="KW-0812">Transmembrane</keyword>
<keyword evidence="6" id="KW-0813">Transport</keyword>
<gene>
    <name evidence="9" type="ORF">H9628_06580</name>
</gene>
<comment type="caution">
    <text evidence="9">The sequence shown here is derived from an EMBL/GenBank/DDBJ whole genome shotgun (WGS) entry which is preliminary data.</text>
</comment>
<evidence type="ECO:0000256" key="4">
    <source>
        <dbReference type="ARBA" id="ARBA00022989"/>
    </source>
</evidence>
<accession>A0ABR8WN48</accession>
<evidence type="ECO:0000256" key="6">
    <source>
        <dbReference type="RuleBase" id="RU004057"/>
    </source>
</evidence>
<proteinExistence type="inferred from homology"/>
<keyword evidence="4 7" id="KW-1133">Transmembrane helix</keyword>
<feature type="transmembrane region" description="Helical" evidence="7">
    <location>
        <begin position="87"/>
        <end position="104"/>
    </location>
</feature>
<comment type="similarity">
    <text evidence="6">Belongs to the exbB/tolQ family.</text>
</comment>
<dbReference type="Proteomes" id="UP000626242">
    <property type="component" value="Unassembled WGS sequence"/>
</dbReference>